<gene>
    <name evidence="2" type="ORF">AVEN_177342_1</name>
</gene>
<organism evidence="2 3">
    <name type="scientific">Araneus ventricosus</name>
    <name type="common">Orbweaver spider</name>
    <name type="synonym">Epeira ventricosa</name>
    <dbReference type="NCBI Taxonomy" id="182803"/>
    <lineage>
        <taxon>Eukaryota</taxon>
        <taxon>Metazoa</taxon>
        <taxon>Ecdysozoa</taxon>
        <taxon>Arthropoda</taxon>
        <taxon>Chelicerata</taxon>
        <taxon>Arachnida</taxon>
        <taxon>Araneae</taxon>
        <taxon>Araneomorphae</taxon>
        <taxon>Entelegynae</taxon>
        <taxon>Araneoidea</taxon>
        <taxon>Araneidae</taxon>
        <taxon>Araneus</taxon>
    </lineage>
</organism>
<comment type="caution">
    <text evidence="2">The sequence shown here is derived from an EMBL/GenBank/DDBJ whole genome shotgun (WGS) entry which is preliminary data.</text>
</comment>
<accession>A0A4Y2QH35</accession>
<evidence type="ECO:0000313" key="2">
    <source>
        <dbReference type="EMBL" id="GBN62600.1"/>
    </source>
</evidence>
<evidence type="ECO:0000256" key="1">
    <source>
        <dbReference type="SAM" id="MobiDB-lite"/>
    </source>
</evidence>
<feature type="region of interest" description="Disordered" evidence="1">
    <location>
        <begin position="17"/>
        <end position="43"/>
    </location>
</feature>
<proteinExistence type="predicted"/>
<sequence>MAPTTAVGNAVGFLTAITGHGPTPPEGGTSRHRIGGNSSPHHCYSPKRNENLIIYPKLLIHLLVVSPRGICSSKEEALKSGDCNFSCGKDACNT</sequence>
<dbReference type="AlphaFoldDB" id="A0A4Y2QH35"/>
<dbReference type="Proteomes" id="UP000499080">
    <property type="component" value="Unassembled WGS sequence"/>
</dbReference>
<protein>
    <submittedName>
        <fullName evidence="2">Uncharacterized protein</fullName>
    </submittedName>
</protein>
<dbReference type="EMBL" id="BGPR01013862">
    <property type="protein sequence ID" value="GBN62600.1"/>
    <property type="molecule type" value="Genomic_DNA"/>
</dbReference>
<keyword evidence="3" id="KW-1185">Reference proteome</keyword>
<name>A0A4Y2QH35_ARAVE</name>
<reference evidence="2 3" key="1">
    <citation type="journal article" date="2019" name="Sci. Rep.">
        <title>Orb-weaving spider Araneus ventricosus genome elucidates the spidroin gene catalogue.</title>
        <authorList>
            <person name="Kono N."/>
            <person name="Nakamura H."/>
            <person name="Ohtoshi R."/>
            <person name="Moran D.A.P."/>
            <person name="Shinohara A."/>
            <person name="Yoshida Y."/>
            <person name="Fujiwara M."/>
            <person name="Mori M."/>
            <person name="Tomita M."/>
            <person name="Arakawa K."/>
        </authorList>
    </citation>
    <scope>NUCLEOTIDE SEQUENCE [LARGE SCALE GENOMIC DNA]</scope>
</reference>
<evidence type="ECO:0000313" key="3">
    <source>
        <dbReference type="Proteomes" id="UP000499080"/>
    </source>
</evidence>